<evidence type="ECO:0000313" key="1">
    <source>
        <dbReference type="EMBL" id="KAK8845105.1"/>
    </source>
</evidence>
<evidence type="ECO:0000313" key="2">
    <source>
        <dbReference type="Proteomes" id="UP001470230"/>
    </source>
</evidence>
<organism evidence="1 2">
    <name type="scientific">Tritrichomonas musculus</name>
    <dbReference type="NCBI Taxonomy" id="1915356"/>
    <lineage>
        <taxon>Eukaryota</taxon>
        <taxon>Metamonada</taxon>
        <taxon>Parabasalia</taxon>
        <taxon>Tritrichomonadida</taxon>
        <taxon>Tritrichomonadidae</taxon>
        <taxon>Tritrichomonas</taxon>
    </lineage>
</organism>
<accession>A0ABR2HFU9</accession>
<dbReference type="Proteomes" id="UP001470230">
    <property type="component" value="Unassembled WGS sequence"/>
</dbReference>
<sequence length="286" mass="33453">MNFPPFANITEKSLQDIGNEMPEIGNLYQECQYYYHSINIPDKKIKNQIMGSLSNFKFLVYEISAPKPKESHIKSENENITPNQTAILKFCGEESLFIIENIDLELASNIINNLDSKHIKLINFSNQQIGTLKITDDDKEARLEAQNIYSHYQKKIKNNCFVSNTLLILAGYLVRRFYCPTSFFNNPKFFSYDDNIEKSLISEFKKTFSDIIKTKYKSDYNYQQFLLKSSYESIKAKKALDYTNQKKTNLYKFQEEDFIILRSICLNGHVNIQLAFNITKKYIFAI</sequence>
<gene>
    <name evidence="1" type="ORF">M9Y10_021285</name>
</gene>
<keyword evidence="2" id="KW-1185">Reference proteome</keyword>
<proteinExistence type="predicted"/>
<name>A0ABR2HFU9_9EUKA</name>
<reference evidence="1 2" key="1">
    <citation type="submission" date="2024-04" db="EMBL/GenBank/DDBJ databases">
        <title>Tritrichomonas musculus Genome.</title>
        <authorList>
            <person name="Alves-Ferreira E."/>
            <person name="Grigg M."/>
            <person name="Lorenzi H."/>
            <person name="Galac M."/>
        </authorList>
    </citation>
    <scope>NUCLEOTIDE SEQUENCE [LARGE SCALE GENOMIC DNA]</scope>
    <source>
        <strain evidence="1 2">EAF2021</strain>
    </source>
</reference>
<dbReference type="EMBL" id="JAPFFF010000031">
    <property type="protein sequence ID" value="KAK8845105.1"/>
    <property type="molecule type" value="Genomic_DNA"/>
</dbReference>
<protein>
    <submittedName>
        <fullName evidence="1">Uncharacterized protein</fullName>
    </submittedName>
</protein>
<comment type="caution">
    <text evidence="1">The sequence shown here is derived from an EMBL/GenBank/DDBJ whole genome shotgun (WGS) entry which is preliminary data.</text>
</comment>